<evidence type="ECO:0000313" key="3">
    <source>
        <dbReference type="EMBL" id="NMQ05576.1"/>
    </source>
</evidence>
<dbReference type="PANTHER" id="PTHR34047:SF8">
    <property type="entry name" value="PROTEIN YKFC"/>
    <property type="match status" value="1"/>
</dbReference>
<dbReference type="InterPro" id="IPR051083">
    <property type="entry name" value="GrpII_Intron_Splice-Mob/Def"/>
</dbReference>
<organism evidence="3 4">
    <name type="scientific">Candidatus Accumulibacter contiguus</name>
    <dbReference type="NCBI Taxonomy" id="2954381"/>
    <lineage>
        <taxon>Bacteria</taxon>
        <taxon>Pseudomonadati</taxon>
        <taxon>Pseudomonadota</taxon>
        <taxon>Betaproteobacteria</taxon>
        <taxon>Candidatus Accumulibacter</taxon>
    </lineage>
</organism>
<sequence length="337" mass="38529">MRRARIELADLASADNLALAACKAARGKRQRPEVRRFCAHFDDSIARLRRDILAGVVPYGEYRSFLIHDPKQRLIHAACFADRVLHHAIMNLAEPVFERTLLPSTYACRPGLGVHRAIRQVQVELRRFAWFAKVDVDAYFPSIDHAILVRLLARRFKGADFLALLGRIIASCPAAPGRGLPIGSLTSQHFANHYLDGADRFLLAHPLVRAQVRYMDDIICWGDDRQSVRQVVGDLREWLQRERHLTLKDNVQINRSERGVSYCGARVLRGSLRLTPRKQARYRHGCRRWEAAWLAGIIDEATLQRAYAAVLAPTLHCDSLSWRKRHLELHPSRYSAQ</sequence>
<name>A0ABX1TAN3_9PROT</name>
<comment type="caution">
    <text evidence="3">The sequence shown here is derived from an EMBL/GenBank/DDBJ whole genome shotgun (WGS) entry which is preliminary data.</text>
</comment>
<proteinExistence type="inferred from homology"/>
<dbReference type="InterPro" id="IPR043502">
    <property type="entry name" value="DNA/RNA_pol_sf"/>
</dbReference>
<dbReference type="Pfam" id="PF00078">
    <property type="entry name" value="RVT_1"/>
    <property type="match status" value="1"/>
</dbReference>
<evidence type="ECO:0000259" key="2">
    <source>
        <dbReference type="PROSITE" id="PS50878"/>
    </source>
</evidence>
<reference evidence="3" key="1">
    <citation type="submission" date="2019-03" db="EMBL/GenBank/DDBJ databases">
        <title>Metabolic reconstructions from genomes of highly enriched 'Candidatus Accumulibacter' and 'Candidatus Competibacter' bioreactor populations.</title>
        <authorList>
            <person name="Annavajhala M.K."/>
            <person name="Welles L."/>
            <person name="Abbas B."/>
            <person name="Sorokin D."/>
            <person name="Park H."/>
            <person name="Van Loosdrecht M."/>
            <person name="Chandran K."/>
        </authorList>
    </citation>
    <scope>NUCLEOTIDE SEQUENCE</scope>
    <source>
        <strain evidence="3">SBR_L</strain>
    </source>
</reference>
<dbReference type="RefSeq" id="WP_169070287.1">
    <property type="nucleotide sequence ID" value="NZ_JAZKUC010000001.1"/>
</dbReference>
<dbReference type="EMBL" id="SPMX01000024">
    <property type="protein sequence ID" value="NMQ05576.1"/>
    <property type="molecule type" value="Genomic_DNA"/>
</dbReference>
<dbReference type="Proteomes" id="UP000886469">
    <property type="component" value="Unassembled WGS sequence"/>
</dbReference>
<dbReference type="PANTHER" id="PTHR34047">
    <property type="entry name" value="NUCLEAR INTRON MATURASE 1, MITOCHONDRIAL-RELATED"/>
    <property type="match status" value="1"/>
</dbReference>
<keyword evidence="4" id="KW-1185">Reference proteome</keyword>
<evidence type="ECO:0000313" key="4">
    <source>
        <dbReference type="Proteomes" id="UP000886469"/>
    </source>
</evidence>
<accession>A0ABX1TAN3</accession>
<dbReference type="PROSITE" id="PS50878">
    <property type="entry name" value="RT_POL"/>
    <property type="match status" value="1"/>
</dbReference>
<gene>
    <name evidence="3" type="ORF">E4Q08_10015</name>
</gene>
<evidence type="ECO:0000256" key="1">
    <source>
        <dbReference type="ARBA" id="ARBA00034120"/>
    </source>
</evidence>
<comment type="similarity">
    <text evidence="1">Belongs to the bacterial reverse transcriptase family.</text>
</comment>
<dbReference type="SUPFAM" id="SSF56672">
    <property type="entry name" value="DNA/RNA polymerases"/>
    <property type="match status" value="1"/>
</dbReference>
<feature type="domain" description="Reverse transcriptase" evidence="2">
    <location>
        <begin position="1"/>
        <end position="267"/>
    </location>
</feature>
<protein>
    <submittedName>
        <fullName evidence="3">RNA-dependent DNA polymerase</fullName>
    </submittedName>
</protein>
<dbReference type="InterPro" id="IPR000477">
    <property type="entry name" value="RT_dom"/>
</dbReference>